<evidence type="ECO:0000313" key="2">
    <source>
        <dbReference type="Ensembl" id="ENSSFAP00005042798.1"/>
    </source>
</evidence>
<dbReference type="InterPro" id="IPR052119">
    <property type="entry name" value="ElonginBC-PRC2_ViralRestrict"/>
</dbReference>
<dbReference type="GeneID" id="115405756"/>
<feature type="compositionally biased region" description="Polar residues" evidence="1">
    <location>
        <begin position="211"/>
        <end position="234"/>
    </location>
</feature>
<dbReference type="Proteomes" id="UP000472267">
    <property type="component" value="Chromosome 2"/>
</dbReference>
<name>A0A672ILY1_SALFA</name>
<feature type="compositionally biased region" description="Low complexity" evidence="1">
    <location>
        <begin position="334"/>
        <end position="352"/>
    </location>
</feature>
<reference evidence="2" key="2">
    <citation type="submission" date="2025-08" db="UniProtKB">
        <authorList>
            <consortium name="Ensembl"/>
        </authorList>
    </citation>
    <scope>IDENTIFICATION</scope>
</reference>
<organism evidence="2 3">
    <name type="scientific">Salarias fasciatus</name>
    <name type="common">Jewelled blenny</name>
    <name type="synonym">Blennius fasciatus</name>
    <dbReference type="NCBI Taxonomy" id="181472"/>
    <lineage>
        <taxon>Eukaryota</taxon>
        <taxon>Metazoa</taxon>
        <taxon>Chordata</taxon>
        <taxon>Craniata</taxon>
        <taxon>Vertebrata</taxon>
        <taxon>Euteleostomi</taxon>
        <taxon>Actinopterygii</taxon>
        <taxon>Neopterygii</taxon>
        <taxon>Teleostei</taxon>
        <taxon>Neoteleostei</taxon>
        <taxon>Acanthomorphata</taxon>
        <taxon>Ovalentaria</taxon>
        <taxon>Blenniimorphae</taxon>
        <taxon>Blenniiformes</taxon>
        <taxon>Blennioidei</taxon>
        <taxon>Blenniidae</taxon>
        <taxon>Salariinae</taxon>
        <taxon>Salarias</taxon>
    </lineage>
</organism>
<dbReference type="RefSeq" id="XP_029971323.1">
    <property type="nucleotide sequence ID" value="XM_030115463.1"/>
</dbReference>
<dbReference type="Ensembl" id="ENSSFAT00005044340.1">
    <property type="protein sequence ID" value="ENSSFAP00005042798.1"/>
    <property type="gene ID" value="ENSSFAG00005021222.1"/>
</dbReference>
<keyword evidence="3" id="KW-1185">Reference proteome</keyword>
<feature type="region of interest" description="Disordered" evidence="1">
    <location>
        <begin position="283"/>
        <end position="372"/>
    </location>
</feature>
<reference evidence="2" key="3">
    <citation type="submission" date="2025-09" db="UniProtKB">
        <authorList>
            <consortium name="Ensembl"/>
        </authorList>
    </citation>
    <scope>IDENTIFICATION</scope>
</reference>
<dbReference type="PANTHER" id="PTHR23187:SF3">
    <property type="entry name" value="SUMO-INTERACTING MOTIF-CONTAINING PROTEIN 1"/>
    <property type="match status" value="1"/>
</dbReference>
<dbReference type="OMA" id="NLPPDDC"/>
<feature type="region of interest" description="Disordered" evidence="1">
    <location>
        <begin position="121"/>
        <end position="164"/>
    </location>
</feature>
<dbReference type="AlphaFoldDB" id="A0A672ILY1"/>
<dbReference type="OrthoDB" id="6088715at2759"/>
<evidence type="ECO:0000256" key="1">
    <source>
        <dbReference type="SAM" id="MobiDB-lite"/>
    </source>
</evidence>
<dbReference type="GO" id="GO:0032184">
    <property type="term" value="F:SUMO polymer binding"/>
    <property type="evidence" value="ECO:0007669"/>
    <property type="project" value="TreeGrafter"/>
</dbReference>
<feature type="region of interest" description="Disordered" evidence="1">
    <location>
        <begin position="1"/>
        <end position="31"/>
    </location>
</feature>
<evidence type="ECO:0000313" key="3">
    <source>
        <dbReference type="Proteomes" id="UP000472267"/>
    </source>
</evidence>
<sequence length="822" mass="92331">METAGGGGGGGGGGDMDGVISVSSEDTDDSDVEVVGVNNRFTDNAEPLSSVRVDTVTVNTDYYVDLTDPRWSLPHLKLRRRHNSHSEAVIDLTETDPETENVPHDCQTDKEITVLDISEEEDARQENTSVEDATVPAPVQDCEPVSPQKENQQQNSDIHPRHHRPVIRLTRLPFLETHLAELPTSRCSIDLSKACTQMSLYQEEMSNIGITQHSSADSRTAASDVQRTESSVSRSPPVDVAMSHMGLEQREHWKEVARTKLQTQESQHPQSCTEPCCSERNVAASPDTNSVDDIKTDCSSSMISSPAASPSKDQDKSEVPCSNIEPLERKEAVSRQSHSSSYSWRSSPVRLSESVSPNPGGQSAAEPYSGDAFGNNSPVFVLWQDGSDDEDLSEERSFSRDFRAVTGENRHYVSPVALKKFMARPTQDLFDSDDDDAGAPEELSRQTLSQVYTTIEVNYPEGTLEMLFDLLQPGYYLPGDIAAHLLHGILLNRQCSQYQCVQAFNLLMRTQRHHMADNTTVLWEWELLTSVMANQEGTDKHRSEIVRMFLEYIIQTLEDDFHAKHGTSALQHSIAKSTLSCEQQFPRVRDVIKWLFSVITKSTECEQSNRMTKERDEHIRMVKVFQRMLSLALEVDRCPALSVAKLSQELFHMLISNAPLRAHRLLLLETIQSKRLKCKLLEHLLVYASPVKISLPMSLSLLLHFLKHSTLVPDPSDGTETWKKWDELMQLFWMLLLSYNKAMKGYLCSSKKDQRSKVSTLVYKPHDVISAPAVREAVEAFLSRSRSDLGEALPPHVEESLTYLQDHLLDACQREDQKTPAL</sequence>
<accession>A0A672ILY1</accession>
<reference evidence="2" key="1">
    <citation type="submission" date="2019-06" db="EMBL/GenBank/DDBJ databases">
        <authorList>
            <consortium name="Wellcome Sanger Institute Data Sharing"/>
        </authorList>
    </citation>
    <scope>NUCLEOTIDE SEQUENCE [LARGE SCALE GENOMIC DNA]</scope>
</reference>
<feature type="region of interest" description="Disordered" evidence="1">
    <location>
        <begin position="211"/>
        <end position="246"/>
    </location>
</feature>
<dbReference type="InParanoid" id="A0A672ILY1"/>
<proteinExistence type="predicted"/>
<protein>
    <submittedName>
        <fullName evidence="2">Uncharacterized protein</fullName>
    </submittedName>
</protein>
<gene>
    <name evidence="2" type="primary">simc1</name>
</gene>
<feature type="compositionally biased region" description="Polar residues" evidence="1">
    <location>
        <begin position="148"/>
        <end position="157"/>
    </location>
</feature>
<dbReference type="PANTHER" id="PTHR23187">
    <property type="entry name" value="FLJ44216 PROTEIN-RELATED"/>
    <property type="match status" value="1"/>
</dbReference>
<feature type="compositionally biased region" description="Gly residues" evidence="1">
    <location>
        <begin position="1"/>
        <end position="16"/>
    </location>
</feature>
<dbReference type="CTD" id="375484"/>
<feature type="compositionally biased region" description="Low complexity" evidence="1">
    <location>
        <begin position="299"/>
        <end position="311"/>
    </location>
</feature>